<comment type="caution">
    <text evidence="2">The sequence shown here is derived from an EMBL/GenBank/DDBJ whole genome shotgun (WGS) entry which is preliminary data.</text>
</comment>
<dbReference type="PROSITE" id="PS51318">
    <property type="entry name" value="TAT"/>
    <property type="match status" value="1"/>
</dbReference>
<evidence type="ECO:0000256" key="1">
    <source>
        <dbReference type="SAM" id="SignalP"/>
    </source>
</evidence>
<reference evidence="3" key="1">
    <citation type="journal article" date="2019" name="Int. J. Syst. Evol. Microbiol.">
        <title>The Global Catalogue of Microorganisms (GCM) 10K type strain sequencing project: providing services to taxonomists for standard genome sequencing and annotation.</title>
        <authorList>
            <consortium name="The Broad Institute Genomics Platform"/>
            <consortium name="The Broad Institute Genome Sequencing Center for Infectious Disease"/>
            <person name="Wu L."/>
            <person name="Ma J."/>
        </authorList>
    </citation>
    <scope>NUCLEOTIDE SEQUENCE [LARGE SCALE GENOMIC DNA]</scope>
    <source>
        <strain evidence="3">CCUG 54520</strain>
    </source>
</reference>
<evidence type="ECO:0000313" key="3">
    <source>
        <dbReference type="Proteomes" id="UP001595914"/>
    </source>
</evidence>
<dbReference type="RefSeq" id="WP_378417114.1">
    <property type="nucleotide sequence ID" value="NZ_JBHSFO010000005.1"/>
</dbReference>
<accession>A0ABV9FQN3</accession>
<dbReference type="InterPro" id="IPR006311">
    <property type="entry name" value="TAT_signal"/>
</dbReference>
<dbReference type="Proteomes" id="UP001595914">
    <property type="component" value="Unassembled WGS sequence"/>
</dbReference>
<evidence type="ECO:0000313" key="2">
    <source>
        <dbReference type="EMBL" id="MFC4604361.1"/>
    </source>
</evidence>
<sequence length="169" mass="17082">MRATGIRRSVLAGAVASAAVLALPPVSAAAATANTNPATSTLFQVPVRYVAGCGLAVWTCVPQLTTVTPTAAPNAPGEVTFATEPPPPGVWCLDVSVRWLNLTSGAAGTTVLRRVTPDHSRPVAPEDWCRYASATAATGSGTVTATATVDMPGGYLITITPGVGVFPVP</sequence>
<name>A0ABV9FQN3_9NOCA</name>
<dbReference type="EMBL" id="JBHSFO010000005">
    <property type="protein sequence ID" value="MFC4604361.1"/>
    <property type="molecule type" value="Genomic_DNA"/>
</dbReference>
<gene>
    <name evidence="2" type="ORF">ACFO6S_11755</name>
</gene>
<organism evidence="2 3">
    <name type="scientific">Rhodococcus kronopolitis</name>
    <dbReference type="NCBI Taxonomy" id="1460226"/>
    <lineage>
        <taxon>Bacteria</taxon>
        <taxon>Bacillati</taxon>
        <taxon>Actinomycetota</taxon>
        <taxon>Actinomycetes</taxon>
        <taxon>Mycobacteriales</taxon>
        <taxon>Nocardiaceae</taxon>
        <taxon>Rhodococcus</taxon>
    </lineage>
</organism>
<feature type="signal peptide" evidence="1">
    <location>
        <begin position="1"/>
        <end position="28"/>
    </location>
</feature>
<keyword evidence="1" id="KW-0732">Signal</keyword>
<protein>
    <recommendedName>
        <fullName evidence="4">Secreted protein</fullName>
    </recommendedName>
</protein>
<feature type="chain" id="PRO_5046006310" description="Secreted protein" evidence="1">
    <location>
        <begin position="29"/>
        <end position="169"/>
    </location>
</feature>
<proteinExistence type="predicted"/>
<keyword evidence="3" id="KW-1185">Reference proteome</keyword>
<evidence type="ECO:0008006" key="4">
    <source>
        <dbReference type="Google" id="ProtNLM"/>
    </source>
</evidence>